<accession>C5CDM5</accession>
<feature type="transmembrane region" description="Helical" evidence="5">
    <location>
        <begin position="275"/>
        <end position="293"/>
    </location>
</feature>
<dbReference type="InterPro" id="IPR052902">
    <property type="entry name" value="ABC-2_transporter"/>
</dbReference>
<dbReference type="PANTHER" id="PTHR43027:SF1">
    <property type="entry name" value="DOXORUBICIN RESISTANCE ABC TRANSPORTER PERMEASE PROTEIN DRRC-RELATED"/>
    <property type="match status" value="1"/>
</dbReference>
<dbReference type="STRING" id="521045.Kole_1343"/>
<feature type="transmembrane region" description="Helical" evidence="5">
    <location>
        <begin position="160"/>
        <end position="183"/>
    </location>
</feature>
<evidence type="ECO:0000256" key="3">
    <source>
        <dbReference type="ARBA" id="ARBA00022989"/>
    </source>
</evidence>
<keyword evidence="2 5" id="KW-0812">Transmembrane</keyword>
<feature type="domain" description="ABC transmembrane type-2" evidence="6">
    <location>
        <begin position="127"/>
        <end position="352"/>
    </location>
</feature>
<evidence type="ECO:0000313" key="8">
    <source>
        <dbReference type="Proteomes" id="UP000002382"/>
    </source>
</evidence>
<organism evidence="7 8">
    <name type="scientific">Kosmotoga olearia (strain ATCC BAA-1733 / DSM 21960 / TBF 19.5.1)</name>
    <dbReference type="NCBI Taxonomy" id="521045"/>
    <lineage>
        <taxon>Bacteria</taxon>
        <taxon>Thermotogati</taxon>
        <taxon>Thermotogota</taxon>
        <taxon>Thermotogae</taxon>
        <taxon>Kosmotogales</taxon>
        <taxon>Kosmotogaceae</taxon>
        <taxon>Kosmotoga</taxon>
    </lineage>
</organism>
<protein>
    <submittedName>
        <fullName evidence="7">ABC-2 type transporter</fullName>
    </submittedName>
</protein>
<gene>
    <name evidence="7" type="ordered locus">Kole_1343</name>
</gene>
<evidence type="ECO:0000256" key="1">
    <source>
        <dbReference type="ARBA" id="ARBA00004141"/>
    </source>
</evidence>
<feature type="transmembrane region" description="Helical" evidence="5">
    <location>
        <begin position="204"/>
        <end position="225"/>
    </location>
</feature>
<sequence>MSNMKQLRSLFVAFTKESLRNRMEVFFNILFPLILLILFGTFFGTPEVNRLRVGIYIEQSGGLSIDNFAEFGFEAEFFDSRTNLLESMDARRLDLAIEVKNDEIIFSYLEGNISKTSQIKMLEHAIKAVLEKKVNGVEDVISLNKIPVSVGRVKSDHLNYLMAGIIAISLLSSGMFSVINLFGRYQEQGVLKRIVVAPINPFNFVIGSTLTRFLISFLSVLIIMFSNNLIFHSQFDVYWPAFIVTVISSTLGMMALGVLLVIIFKSSGAAESAGVLMVFMVFLAGVYFPVSFLPKYLQYISAVLPIKYVADLMRFVVGVESMSMSWFIVTNLVLAGAGIVLLYLAGKKFLGQVR</sequence>
<dbReference type="EMBL" id="CP001634">
    <property type="protein sequence ID" value="ACR80037.1"/>
    <property type="molecule type" value="Genomic_DNA"/>
</dbReference>
<feature type="transmembrane region" description="Helical" evidence="5">
    <location>
        <begin position="237"/>
        <end position="263"/>
    </location>
</feature>
<keyword evidence="3 5" id="KW-1133">Transmembrane helix</keyword>
<dbReference type="InterPro" id="IPR047817">
    <property type="entry name" value="ABC2_TM_bact-type"/>
</dbReference>
<comment type="subcellular location">
    <subcellularLocation>
        <location evidence="1">Membrane</location>
        <topology evidence="1">Multi-pass membrane protein</topology>
    </subcellularLocation>
</comment>
<name>C5CDM5_KOSOT</name>
<evidence type="ECO:0000259" key="6">
    <source>
        <dbReference type="PROSITE" id="PS51012"/>
    </source>
</evidence>
<dbReference type="InterPro" id="IPR013525">
    <property type="entry name" value="ABC2_TM"/>
</dbReference>
<dbReference type="PANTHER" id="PTHR43027">
    <property type="entry name" value="DOXORUBICIN RESISTANCE ABC TRANSPORTER PERMEASE PROTEIN DRRC-RELATED"/>
    <property type="match status" value="1"/>
</dbReference>
<dbReference type="eggNOG" id="COG0842">
    <property type="taxonomic scope" value="Bacteria"/>
</dbReference>
<proteinExistence type="predicted"/>
<dbReference type="PROSITE" id="PS51012">
    <property type="entry name" value="ABC_TM2"/>
    <property type="match status" value="1"/>
</dbReference>
<dbReference type="GO" id="GO:0140359">
    <property type="term" value="F:ABC-type transporter activity"/>
    <property type="evidence" value="ECO:0007669"/>
    <property type="project" value="InterPro"/>
</dbReference>
<dbReference type="GO" id="GO:0016020">
    <property type="term" value="C:membrane"/>
    <property type="evidence" value="ECO:0007669"/>
    <property type="project" value="UniProtKB-SubCell"/>
</dbReference>
<keyword evidence="4 5" id="KW-0472">Membrane</keyword>
<dbReference type="OrthoDB" id="9809699at2"/>
<dbReference type="KEGG" id="kol:Kole_1343"/>
<keyword evidence="8" id="KW-1185">Reference proteome</keyword>
<dbReference type="RefSeq" id="WP_015868686.1">
    <property type="nucleotide sequence ID" value="NC_012785.1"/>
</dbReference>
<dbReference type="AlphaFoldDB" id="C5CDM5"/>
<dbReference type="HOGENOM" id="CLU_039483_0_0_0"/>
<evidence type="ECO:0000313" key="7">
    <source>
        <dbReference type="EMBL" id="ACR80037.1"/>
    </source>
</evidence>
<evidence type="ECO:0000256" key="4">
    <source>
        <dbReference type="ARBA" id="ARBA00023136"/>
    </source>
</evidence>
<reference evidence="7 8" key="1">
    <citation type="submission" date="2009-06" db="EMBL/GenBank/DDBJ databases">
        <title>Complete sequence of Thermotogales bacterium TBF 19.5.1.</title>
        <authorList>
            <consortium name="US DOE Joint Genome Institute"/>
            <person name="Lucas S."/>
            <person name="Copeland A."/>
            <person name="Lapidus A."/>
            <person name="Glavina del Rio T."/>
            <person name="Tice H."/>
            <person name="Bruce D."/>
            <person name="Goodwin L."/>
            <person name="Pitluck S."/>
            <person name="Chertkov O."/>
            <person name="Brettin T."/>
            <person name="Detter J.C."/>
            <person name="Han C."/>
            <person name="Schmutz J."/>
            <person name="Larimer F."/>
            <person name="Land M."/>
            <person name="Hauser L."/>
            <person name="Kyrpides N."/>
            <person name="Ovchinnikova G."/>
            <person name="Noll K."/>
        </authorList>
    </citation>
    <scope>NUCLEOTIDE SEQUENCE [LARGE SCALE GENOMIC DNA]</scope>
    <source>
        <strain evidence="8">ATCC BAA-1733 / DSM 21960 / TBF 19.5.1</strain>
    </source>
</reference>
<reference evidence="7 8" key="2">
    <citation type="journal article" date="2011" name="J. Bacteriol.">
        <title>Genome Sequence of Kosmotoga olearia Strain TBF 19.5.1, a Thermophilic Bacterium with a Wide Growth Temperature Range, Isolated from the Troll B Oil Platform in the North Sea.</title>
        <authorList>
            <person name="Swithers K.S."/>
            <person name="Dipippo J.L."/>
            <person name="Bruce D.C."/>
            <person name="Detter C."/>
            <person name="Tapia R."/>
            <person name="Han S."/>
            <person name="Goodwin L.A."/>
            <person name="Han J."/>
            <person name="Woyke T."/>
            <person name="Pitluck S."/>
            <person name="Pennacchio L."/>
            <person name="Nolan M."/>
            <person name="Mikhailova N."/>
            <person name="Land M.L."/>
            <person name="Nesbo C.L."/>
            <person name="Gogarten J.P."/>
            <person name="Noll K.M."/>
        </authorList>
    </citation>
    <scope>NUCLEOTIDE SEQUENCE [LARGE SCALE GENOMIC DNA]</scope>
    <source>
        <strain evidence="8">ATCC BAA-1733 / DSM 21960 / TBF 19.5.1</strain>
    </source>
</reference>
<evidence type="ECO:0000256" key="5">
    <source>
        <dbReference type="SAM" id="Phobius"/>
    </source>
</evidence>
<feature type="transmembrane region" description="Helical" evidence="5">
    <location>
        <begin position="25"/>
        <end position="43"/>
    </location>
</feature>
<dbReference type="Proteomes" id="UP000002382">
    <property type="component" value="Chromosome"/>
</dbReference>
<feature type="transmembrane region" description="Helical" evidence="5">
    <location>
        <begin position="324"/>
        <end position="345"/>
    </location>
</feature>
<evidence type="ECO:0000256" key="2">
    <source>
        <dbReference type="ARBA" id="ARBA00022692"/>
    </source>
</evidence>
<dbReference type="Pfam" id="PF12698">
    <property type="entry name" value="ABC2_membrane_3"/>
    <property type="match status" value="1"/>
</dbReference>